<evidence type="ECO:0000313" key="7">
    <source>
        <dbReference type="EMBL" id="EOY10544.1"/>
    </source>
</evidence>
<dbReference type="InterPro" id="IPR036388">
    <property type="entry name" value="WH-like_DNA-bd_sf"/>
</dbReference>
<feature type="domain" description="O-methyltransferase dimerisation" evidence="6">
    <location>
        <begin position="57"/>
        <end position="149"/>
    </location>
</feature>
<dbReference type="Gene3D" id="1.10.10.10">
    <property type="entry name" value="Winged helix-like DNA-binding domain superfamily/Winged helix DNA-binding domain"/>
    <property type="match status" value="1"/>
</dbReference>
<keyword evidence="3" id="KW-0949">S-adenosyl-L-methionine</keyword>
<reference evidence="7 8" key="1">
    <citation type="journal article" date="2013" name="Genome Biol.">
        <title>The genome sequence of the most widely cultivated cacao type and its use to identify candidate genes regulating pod color.</title>
        <authorList>
            <person name="Motamayor J.C."/>
            <person name="Mockaitis K."/>
            <person name="Schmutz J."/>
            <person name="Haiminen N."/>
            <person name="Iii D.L."/>
            <person name="Cornejo O."/>
            <person name="Findley S.D."/>
            <person name="Zheng P."/>
            <person name="Utro F."/>
            <person name="Royaert S."/>
            <person name="Saski C."/>
            <person name="Jenkins J."/>
            <person name="Podicheti R."/>
            <person name="Zhao M."/>
            <person name="Scheffler B.E."/>
            <person name="Stack J.C."/>
            <person name="Feltus F.A."/>
            <person name="Mustiga G.M."/>
            <person name="Amores F."/>
            <person name="Phillips W."/>
            <person name="Marelli J.P."/>
            <person name="May G.D."/>
            <person name="Shapiro H."/>
            <person name="Ma J."/>
            <person name="Bustamante C.D."/>
            <person name="Schnell R.J."/>
            <person name="Main D."/>
            <person name="Gilbert D."/>
            <person name="Parida L."/>
            <person name="Kuhn D.N."/>
        </authorList>
    </citation>
    <scope>NUCLEOTIDE SEQUENCE [LARGE SCALE GENOMIC DNA]</scope>
    <source>
        <strain evidence="8">cv. Matina 1-6</strain>
    </source>
</reference>
<gene>
    <name evidence="7" type="ORF">TCM_025877</name>
</gene>
<dbReference type="GO" id="GO:0032259">
    <property type="term" value="P:methylation"/>
    <property type="evidence" value="ECO:0000318"/>
    <property type="project" value="GO_Central"/>
</dbReference>
<dbReference type="EMBL" id="CM001883">
    <property type="protein sequence ID" value="EOY10544.1"/>
    <property type="molecule type" value="Genomic_DNA"/>
</dbReference>
<evidence type="ECO:0000256" key="2">
    <source>
        <dbReference type="ARBA" id="ARBA00022679"/>
    </source>
</evidence>
<accession>A0A061F7Q7</accession>
<feature type="active site" description="Proton acceptor" evidence="4">
    <location>
        <position position="302"/>
    </location>
</feature>
<dbReference type="FunFam" id="1.10.10.10:FF:000357">
    <property type="entry name" value="Caffeic acid 3-O-methyltransferase"/>
    <property type="match status" value="1"/>
</dbReference>
<dbReference type="eggNOG" id="KOG3178">
    <property type="taxonomic scope" value="Eukaryota"/>
</dbReference>
<dbReference type="InterPro" id="IPR001077">
    <property type="entry name" value="COMT_C"/>
</dbReference>
<dbReference type="GO" id="GO:0046983">
    <property type="term" value="F:protein dimerization activity"/>
    <property type="evidence" value="ECO:0007669"/>
    <property type="project" value="InterPro"/>
</dbReference>
<evidence type="ECO:0000256" key="1">
    <source>
        <dbReference type="ARBA" id="ARBA00022603"/>
    </source>
</evidence>
<dbReference type="PIRSF" id="PIRSF005739">
    <property type="entry name" value="O-mtase"/>
    <property type="match status" value="1"/>
</dbReference>
<dbReference type="GO" id="GO:0008171">
    <property type="term" value="F:O-methyltransferase activity"/>
    <property type="evidence" value="ECO:0000318"/>
    <property type="project" value="GO_Central"/>
</dbReference>
<dbReference type="SUPFAM" id="SSF46785">
    <property type="entry name" value="Winged helix' DNA-binding domain"/>
    <property type="match status" value="1"/>
</dbReference>
<keyword evidence="8" id="KW-1185">Reference proteome</keyword>
<dbReference type="OMA" id="AEFHEAM"/>
<protein>
    <submittedName>
        <fullName evidence="7">Caffeic acid 3-O-methyltransferase 1 isoform 2</fullName>
    </submittedName>
</protein>
<dbReference type="PROSITE" id="PS51683">
    <property type="entry name" value="SAM_OMT_II"/>
    <property type="match status" value="1"/>
</dbReference>
<dbReference type="Proteomes" id="UP000026915">
    <property type="component" value="Chromosome 5"/>
</dbReference>
<dbReference type="GO" id="GO:0008757">
    <property type="term" value="F:S-adenosylmethionine-dependent methyltransferase activity"/>
    <property type="evidence" value="ECO:0000318"/>
    <property type="project" value="GO_Central"/>
</dbReference>
<keyword evidence="1" id="KW-0489">Methyltransferase</keyword>
<evidence type="ECO:0000313" key="8">
    <source>
        <dbReference type="Proteomes" id="UP000026915"/>
    </source>
</evidence>
<evidence type="ECO:0000259" key="6">
    <source>
        <dbReference type="Pfam" id="PF08100"/>
    </source>
</evidence>
<name>A0A061F7Q7_THECC</name>
<sequence length="397" mass="44212">MENCALSFETYIAKPFYKHLCKSRYLQIEEINIMSTSLPDQQQFISKEEEDCLQAIQFATSTVLPFALKTAIDLDLLEIIAKAGPGCTLSPAEIVSNLPAKNPDAPAIIDRILRVLTAHSILACHLVTDKDGHTKRTYGLASIGRYFLQNEDGISVTPFLNMTLDKRLIDSWNFFKEATLEGGLSIVKGFGMNLFEMAAKDNNFFNTFNQAMSNHTNIVMKKILEIYKGFEGVSQVVDVGGGLGTNLKLIVSKYPQIKGINFDLPLVVKDAPNFPAGVEHVGGDMFTQVPHGEVIFMKWVLHDWGDDQCLKLLKNCYDAISESGKVIILESILPELPMTDLVTTTTLNLDLGLVHLLPGAKERTKKEFETLARDAGFPTLKLVCRAYNYWVIELSKL</sequence>
<evidence type="ECO:0000256" key="4">
    <source>
        <dbReference type="PIRSR" id="PIRSR005739-1"/>
    </source>
</evidence>
<dbReference type="AlphaFoldDB" id="A0A061F7Q7"/>
<dbReference type="Pfam" id="PF08100">
    <property type="entry name" value="Dimerisation"/>
    <property type="match status" value="1"/>
</dbReference>
<dbReference type="SUPFAM" id="SSF53335">
    <property type="entry name" value="S-adenosyl-L-methionine-dependent methyltransferases"/>
    <property type="match status" value="1"/>
</dbReference>
<evidence type="ECO:0000256" key="3">
    <source>
        <dbReference type="ARBA" id="ARBA00022691"/>
    </source>
</evidence>
<dbReference type="Gramene" id="EOY10544">
    <property type="protein sequence ID" value="EOY10544"/>
    <property type="gene ID" value="TCM_025877"/>
</dbReference>
<organism evidence="7 8">
    <name type="scientific">Theobroma cacao</name>
    <name type="common">Cacao</name>
    <name type="synonym">Cocoa</name>
    <dbReference type="NCBI Taxonomy" id="3641"/>
    <lineage>
        <taxon>Eukaryota</taxon>
        <taxon>Viridiplantae</taxon>
        <taxon>Streptophyta</taxon>
        <taxon>Embryophyta</taxon>
        <taxon>Tracheophyta</taxon>
        <taxon>Spermatophyta</taxon>
        <taxon>Magnoliopsida</taxon>
        <taxon>eudicotyledons</taxon>
        <taxon>Gunneridae</taxon>
        <taxon>Pentapetalae</taxon>
        <taxon>rosids</taxon>
        <taxon>malvids</taxon>
        <taxon>Malvales</taxon>
        <taxon>Malvaceae</taxon>
        <taxon>Byttnerioideae</taxon>
        <taxon>Theobroma</taxon>
    </lineage>
</organism>
<proteinExistence type="predicted"/>
<dbReference type="PANTHER" id="PTHR11746">
    <property type="entry name" value="O-METHYLTRANSFERASE"/>
    <property type="match status" value="1"/>
</dbReference>
<dbReference type="Pfam" id="PF00891">
    <property type="entry name" value="Methyltransf_2"/>
    <property type="match status" value="1"/>
</dbReference>
<feature type="domain" description="O-methyltransferase C-terminal" evidence="5">
    <location>
        <begin position="174"/>
        <end position="377"/>
    </location>
</feature>
<keyword evidence="2" id="KW-0808">Transferase</keyword>
<dbReference type="STRING" id="3641.A0A061F7Q7"/>
<evidence type="ECO:0000259" key="5">
    <source>
        <dbReference type="Pfam" id="PF00891"/>
    </source>
</evidence>
<dbReference type="InterPro" id="IPR036390">
    <property type="entry name" value="WH_DNA-bd_sf"/>
</dbReference>
<dbReference type="CDD" id="cd02440">
    <property type="entry name" value="AdoMet_MTases"/>
    <property type="match status" value="1"/>
</dbReference>
<dbReference type="InParanoid" id="A0A061F7Q7"/>
<dbReference type="InterPro" id="IPR016461">
    <property type="entry name" value="COMT-like"/>
</dbReference>
<dbReference type="InterPro" id="IPR012967">
    <property type="entry name" value="COMT_dimerisation"/>
</dbReference>
<dbReference type="InterPro" id="IPR029063">
    <property type="entry name" value="SAM-dependent_MTases_sf"/>
</dbReference>
<dbReference type="Gene3D" id="3.40.50.150">
    <property type="entry name" value="Vaccinia Virus protein VP39"/>
    <property type="match status" value="1"/>
</dbReference>